<keyword evidence="1" id="KW-0175">Coiled coil</keyword>
<reference evidence="2" key="1">
    <citation type="journal article" date="2020" name="Stud. Mycol.">
        <title>101 Dothideomycetes genomes: a test case for predicting lifestyles and emergence of pathogens.</title>
        <authorList>
            <person name="Haridas S."/>
            <person name="Albert R."/>
            <person name="Binder M."/>
            <person name="Bloem J."/>
            <person name="Labutti K."/>
            <person name="Salamov A."/>
            <person name="Andreopoulos B."/>
            <person name="Baker S."/>
            <person name="Barry K."/>
            <person name="Bills G."/>
            <person name="Bluhm B."/>
            <person name="Cannon C."/>
            <person name="Castanera R."/>
            <person name="Culley D."/>
            <person name="Daum C."/>
            <person name="Ezra D."/>
            <person name="Gonzalez J."/>
            <person name="Henrissat B."/>
            <person name="Kuo A."/>
            <person name="Liang C."/>
            <person name="Lipzen A."/>
            <person name="Lutzoni F."/>
            <person name="Magnuson J."/>
            <person name="Mondo S."/>
            <person name="Nolan M."/>
            <person name="Ohm R."/>
            <person name="Pangilinan J."/>
            <person name="Park H.-J."/>
            <person name="Ramirez L."/>
            <person name="Alfaro M."/>
            <person name="Sun H."/>
            <person name="Tritt A."/>
            <person name="Yoshinaga Y."/>
            <person name="Zwiers L.-H."/>
            <person name="Turgeon B."/>
            <person name="Goodwin S."/>
            <person name="Spatafora J."/>
            <person name="Crous P."/>
            <person name="Grigoriev I."/>
        </authorList>
    </citation>
    <scope>NUCLEOTIDE SEQUENCE</scope>
    <source>
        <strain evidence="2">CBS 627.86</strain>
    </source>
</reference>
<feature type="coiled-coil region" evidence="1">
    <location>
        <begin position="108"/>
        <end position="158"/>
    </location>
</feature>
<dbReference type="GO" id="GO:0000070">
    <property type="term" value="P:mitotic sister chromatid segregation"/>
    <property type="evidence" value="ECO:0007669"/>
    <property type="project" value="InterPro"/>
</dbReference>
<sequence>MNSDHRKVELQSPADLAFLTTQIRSAAAQKLDLHLPPVTNSSEPDELRQKVSELVDTFVAQVVGGMRHNISINGMDVVAEEGSEQVGVGAEVEKEEFEAYDEALRAKLADMSRRRDQLISQISKHRRTTPAAAAERFKQSWEKETETLMRAAEEQERVAGKIGGDDVVAVEALKRQEEVVRNWERAVEGLGVLKGGLPETRARLERAGGVVAYLEGKETSMAS</sequence>
<dbReference type="Pfam" id="PF08641">
    <property type="entry name" value="Mis14"/>
    <property type="match status" value="1"/>
</dbReference>
<dbReference type="PANTHER" id="PTHR31749:SF3">
    <property type="entry name" value="KINETOCHORE-ASSOCIATED PROTEIN NSL1 HOMOLOG"/>
    <property type="match status" value="1"/>
</dbReference>
<name>A0A6A5Z827_9PLEO</name>
<gene>
    <name evidence="2" type="ORF">BDV96DRAFT_612587</name>
</gene>
<dbReference type="GO" id="GO:0000444">
    <property type="term" value="C:MIS12/MIND type complex"/>
    <property type="evidence" value="ECO:0007669"/>
    <property type="project" value="TreeGrafter"/>
</dbReference>
<proteinExistence type="predicted"/>
<dbReference type="Proteomes" id="UP000799770">
    <property type="component" value="Unassembled WGS sequence"/>
</dbReference>
<accession>A0A6A5Z827</accession>
<dbReference type="EMBL" id="ML977323">
    <property type="protein sequence ID" value="KAF2115213.1"/>
    <property type="molecule type" value="Genomic_DNA"/>
</dbReference>
<organism evidence="2 3">
    <name type="scientific">Lophiotrema nucula</name>
    <dbReference type="NCBI Taxonomy" id="690887"/>
    <lineage>
        <taxon>Eukaryota</taxon>
        <taxon>Fungi</taxon>
        <taxon>Dikarya</taxon>
        <taxon>Ascomycota</taxon>
        <taxon>Pezizomycotina</taxon>
        <taxon>Dothideomycetes</taxon>
        <taxon>Pleosporomycetidae</taxon>
        <taxon>Pleosporales</taxon>
        <taxon>Lophiotremataceae</taxon>
        <taxon>Lophiotrema</taxon>
    </lineage>
</organism>
<dbReference type="PANTHER" id="PTHR31749">
    <property type="entry name" value="KINETOCHORE-ASSOCIATED PROTEIN NSL1 HOMOLOG"/>
    <property type="match status" value="1"/>
</dbReference>
<keyword evidence="3" id="KW-1185">Reference proteome</keyword>
<dbReference type="InterPro" id="IPR013950">
    <property type="entry name" value="Mis14/Nsl1"/>
</dbReference>
<protein>
    <recommendedName>
        <fullName evidence="4">Kinetochore protein mis14</fullName>
    </recommendedName>
</protein>
<dbReference type="AlphaFoldDB" id="A0A6A5Z827"/>
<evidence type="ECO:0000313" key="2">
    <source>
        <dbReference type="EMBL" id="KAF2115213.1"/>
    </source>
</evidence>
<evidence type="ECO:0000313" key="3">
    <source>
        <dbReference type="Proteomes" id="UP000799770"/>
    </source>
</evidence>
<evidence type="ECO:0008006" key="4">
    <source>
        <dbReference type="Google" id="ProtNLM"/>
    </source>
</evidence>
<dbReference type="OrthoDB" id="2135762at2759"/>
<evidence type="ECO:0000256" key="1">
    <source>
        <dbReference type="SAM" id="Coils"/>
    </source>
</evidence>